<protein>
    <recommendedName>
        <fullName evidence="1">Thiamine pyrophosphate enzyme N-terminal TPP-binding domain-containing protein</fullName>
    </recommendedName>
</protein>
<accession>A0A382SKD6</accession>
<feature type="domain" description="Thiamine pyrophosphate enzyme N-terminal TPP-binding" evidence="1">
    <location>
        <begin position="16"/>
        <end position="88"/>
    </location>
</feature>
<dbReference type="InterPro" id="IPR029061">
    <property type="entry name" value="THDP-binding"/>
</dbReference>
<dbReference type="InterPro" id="IPR012001">
    <property type="entry name" value="Thiamin_PyroP_enz_TPP-bd_dom"/>
</dbReference>
<dbReference type="GO" id="GO:0030976">
    <property type="term" value="F:thiamine pyrophosphate binding"/>
    <property type="evidence" value="ECO:0007669"/>
    <property type="project" value="InterPro"/>
</dbReference>
<evidence type="ECO:0000313" key="2">
    <source>
        <dbReference type="EMBL" id="SVD10032.1"/>
    </source>
</evidence>
<organism evidence="2">
    <name type="scientific">marine metagenome</name>
    <dbReference type="NCBI Taxonomy" id="408172"/>
    <lineage>
        <taxon>unclassified sequences</taxon>
        <taxon>metagenomes</taxon>
        <taxon>ecological metagenomes</taxon>
    </lineage>
</organism>
<proteinExistence type="predicted"/>
<dbReference type="Gene3D" id="3.40.50.970">
    <property type="match status" value="1"/>
</dbReference>
<dbReference type="AlphaFoldDB" id="A0A382SKD6"/>
<dbReference type="Pfam" id="PF02776">
    <property type="entry name" value="TPP_enzyme_N"/>
    <property type="match status" value="1"/>
</dbReference>
<feature type="non-terminal residue" evidence="2">
    <location>
        <position position="1"/>
    </location>
</feature>
<dbReference type="SUPFAM" id="SSF52518">
    <property type="entry name" value="Thiamin diphosphate-binding fold (THDP-binding)"/>
    <property type="match status" value="1"/>
</dbReference>
<dbReference type="EMBL" id="UINC01129561">
    <property type="protein sequence ID" value="SVD10032.1"/>
    <property type="molecule type" value="Genomic_DNA"/>
</dbReference>
<sequence>VSQATDIGSIQAEGGQLLDVLVQGGMTHLVGLPDTISSALIDAVERDDGVRYIPVTREGEAFALSAGLWVGGADPVVVIQNTGLLESGDSLRGTIIRMGVPLLCLITYRGYGKMTAAGLEPSFDSLERSSLVRPDVDSIALLTEPTLKTWGVPTAFLDSHEDLPTVTEIWDQARRDSSPVALLLRKKLQSC</sequence>
<name>A0A382SKD6_9ZZZZ</name>
<evidence type="ECO:0000259" key="1">
    <source>
        <dbReference type="Pfam" id="PF02776"/>
    </source>
</evidence>
<gene>
    <name evidence="2" type="ORF">METZ01_LOCUS362886</name>
</gene>
<dbReference type="CDD" id="cd07035">
    <property type="entry name" value="TPP_PYR_POX_like"/>
    <property type="match status" value="1"/>
</dbReference>
<reference evidence="2" key="1">
    <citation type="submission" date="2018-05" db="EMBL/GenBank/DDBJ databases">
        <authorList>
            <person name="Lanie J.A."/>
            <person name="Ng W.-L."/>
            <person name="Kazmierczak K.M."/>
            <person name="Andrzejewski T.M."/>
            <person name="Davidsen T.M."/>
            <person name="Wayne K.J."/>
            <person name="Tettelin H."/>
            <person name="Glass J.I."/>
            <person name="Rusch D."/>
            <person name="Podicherti R."/>
            <person name="Tsui H.-C.T."/>
            <person name="Winkler M.E."/>
        </authorList>
    </citation>
    <scope>NUCLEOTIDE SEQUENCE</scope>
</reference>